<comment type="caution">
    <text evidence="2">The sequence shown here is derived from an EMBL/GenBank/DDBJ whole genome shotgun (WGS) entry which is preliminary data.</text>
</comment>
<name>A0ABV5C0L1_9BACL</name>
<protein>
    <submittedName>
        <fullName evidence="2">Uncharacterized protein</fullName>
    </submittedName>
</protein>
<dbReference type="Proteomes" id="UP001580430">
    <property type="component" value="Unassembled WGS sequence"/>
</dbReference>
<organism evidence="2 3">
    <name type="scientific">Paenibacillus medicaginis</name>
    <dbReference type="NCBI Taxonomy" id="1470560"/>
    <lineage>
        <taxon>Bacteria</taxon>
        <taxon>Bacillati</taxon>
        <taxon>Bacillota</taxon>
        <taxon>Bacilli</taxon>
        <taxon>Bacillales</taxon>
        <taxon>Paenibacillaceae</taxon>
        <taxon>Paenibacillus</taxon>
    </lineage>
</organism>
<feature type="region of interest" description="Disordered" evidence="1">
    <location>
        <begin position="1"/>
        <end position="38"/>
    </location>
</feature>
<keyword evidence="3" id="KW-1185">Reference proteome</keyword>
<dbReference type="RefSeq" id="WP_375520204.1">
    <property type="nucleotide sequence ID" value="NZ_JBHIRY010000009.1"/>
</dbReference>
<sequence>MPNEKGWLTKEEVKRTGKPILIPDPDGTSGKWHNGNPPGGGLLLTRTSCEKFCPVADDEEPVAFMYNGKAVAPYRYVPYFFRTKDQINS</sequence>
<evidence type="ECO:0000256" key="1">
    <source>
        <dbReference type="SAM" id="MobiDB-lite"/>
    </source>
</evidence>
<evidence type="ECO:0000313" key="2">
    <source>
        <dbReference type="EMBL" id="MFB5761057.1"/>
    </source>
</evidence>
<proteinExistence type="predicted"/>
<accession>A0ABV5C0L1</accession>
<evidence type="ECO:0000313" key="3">
    <source>
        <dbReference type="Proteomes" id="UP001580430"/>
    </source>
</evidence>
<dbReference type="EMBL" id="JBHIRY010000009">
    <property type="protein sequence ID" value="MFB5761057.1"/>
    <property type="molecule type" value="Genomic_DNA"/>
</dbReference>
<reference evidence="2 3" key="1">
    <citation type="submission" date="2024-09" db="EMBL/GenBank/DDBJ databases">
        <title>Paenibacillus zeirhizospherea sp. nov., isolated from surface of the maize (Zea mays) roots in a horticulture field, Hungary.</title>
        <authorList>
            <person name="Marton D."/>
            <person name="Farkas M."/>
            <person name="Bedics A."/>
            <person name="Toth E."/>
            <person name="Tancsics A."/>
            <person name="Boka K."/>
            <person name="Marati G."/>
            <person name="Kriszt B."/>
            <person name="Cserhati M."/>
        </authorList>
    </citation>
    <scope>NUCLEOTIDE SEQUENCE [LARGE SCALE GENOMIC DNA]</scope>
    <source>
        <strain evidence="2 3">JCM 18446</strain>
    </source>
</reference>
<gene>
    <name evidence="2" type="ORF">ACE5LO_11710</name>
</gene>